<protein>
    <submittedName>
        <fullName evidence="1">Uncharacterized protein</fullName>
    </submittedName>
</protein>
<gene>
    <name evidence="1" type="ORF">NLG97_g2666</name>
</gene>
<evidence type="ECO:0000313" key="2">
    <source>
        <dbReference type="Proteomes" id="UP001148737"/>
    </source>
</evidence>
<keyword evidence="2" id="KW-1185">Reference proteome</keyword>
<evidence type="ECO:0000313" key="1">
    <source>
        <dbReference type="EMBL" id="KAJ3496426.1"/>
    </source>
</evidence>
<comment type="caution">
    <text evidence="1">The sequence shown here is derived from an EMBL/GenBank/DDBJ whole genome shotgun (WGS) entry which is preliminary data.</text>
</comment>
<accession>A0ACC1R4B6</accession>
<proteinExistence type="predicted"/>
<sequence length="443" mass="49210">MRSYQLLRNLLCALDGVVKLGLARAGDVCRGPRQRLEHGGDAGRLAVDAPDVLGGMGPAARTGRQAGTKASWSYGEGPGWTEQDETISLLLNSIFMLGPINSAREEHGSAVSAVYWFGELPEFLQPVKQFSRCMVPYAYSAFVDEMEIYSIFIRKALKGTGGHNFASSLLLKYSDERGAVGDADLISLLTHELVHNWLYLGNNPGEYQNMWYIEGNLILKNFICAYYTNPLIDTPLREPETHFYSDPRAEWTPYMRGFVYLLLVDALLRQAGIYSGTQNPIDNVVMSITRKNRGGSRATASTWLQLLYPWLGVEVVDKDYQTVIDGGVLKLNTSFKFPVAEHLFSLTAVNQEVFELGFDPKSLRSRVVEGLLPGSRAAQAGLQNGDVAQHFSTVGMYLLDFDRKVPFSVLRAGNDELITGEFWPRSFHKVGSFQAIQIDKDAA</sequence>
<name>A0ACC1R4B6_9HYPO</name>
<dbReference type="Proteomes" id="UP001148737">
    <property type="component" value="Unassembled WGS sequence"/>
</dbReference>
<dbReference type="EMBL" id="JANAKD010000191">
    <property type="protein sequence ID" value="KAJ3496426.1"/>
    <property type="molecule type" value="Genomic_DNA"/>
</dbReference>
<organism evidence="1 2">
    <name type="scientific">Lecanicillium saksenae</name>
    <dbReference type="NCBI Taxonomy" id="468837"/>
    <lineage>
        <taxon>Eukaryota</taxon>
        <taxon>Fungi</taxon>
        <taxon>Dikarya</taxon>
        <taxon>Ascomycota</taxon>
        <taxon>Pezizomycotina</taxon>
        <taxon>Sordariomycetes</taxon>
        <taxon>Hypocreomycetidae</taxon>
        <taxon>Hypocreales</taxon>
        <taxon>Cordycipitaceae</taxon>
        <taxon>Lecanicillium</taxon>
    </lineage>
</organism>
<reference evidence="1" key="1">
    <citation type="submission" date="2022-07" db="EMBL/GenBank/DDBJ databases">
        <title>Genome Sequence of Lecanicillium saksenae.</title>
        <authorList>
            <person name="Buettner E."/>
        </authorList>
    </citation>
    <scope>NUCLEOTIDE SEQUENCE</scope>
    <source>
        <strain evidence="1">VT-O1</strain>
    </source>
</reference>